<reference evidence="2" key="4">
    <citation type="submission" date="2019-03" db="UniProtKB">
        <authorList>
            <consortium name="EnsemblPlants"/>
        </authorList>
    </citation>
    <scope>IDENTIFICATION</scope>
</reference>
<proteinExistence type="predicted"/>
<name>A0A453S6Y6_AEGTS</name>
<keyword evidence="3" id="KW-1185">Reference proteome</keyword>
<dbReference type="Gramene" id="AET7Gv20840200.1">
    <property type="protein sequence ID" value="AET7Gv20840200.1"/>
    <property type="gene ID" value="AET7Gv20840200"/>
</dbReference>
<reference evidence="2" key="3">
    <citation type="journal article" date="2017" name="Nature">
        <title>Genome sequence of the progenitor of the wheat D genome Aegilops tauschii.</title>
        <authorList>
            <person name="Luo M.C."/>
            <person name="Gu Y.Q."/>
            <person name="Puiu D."/>
            <person name="Wang H."/>
            <person name="Twardziok S.O."/>
            <person name="Deal K.R."/>
            <person name="Huo N."/>
            <person name="Zhu T."/>
            <person name="Wang L."/>
            <person name="Wang Y."/>
            <person name="McGuire P.E."/>
            <person name="Liu S."/>
            <person name="Long H."/>
            <person name="Ramasamy R.K."/>
            <person name="Rodriguez J.C."/>
            <person name="Van S.L."/>
            <person name="Yuan L."/>
            <person name="Wang Z."/>
            <person name="Xia Z."/>
            <person name="Xiao L."/>
            <person name="Anderson O.D."/>
            <person name="Ouyang S."/>
            <person name="Liang Y."/>
            <person name="Zimin A.V."/>
            <person name="Pertea G."/>
            <person name="Qi P."/>
            <person name="Bennetzen J.L."/>
            <person name="Dai X."/>
            <person name="Dawson M.W."/>
            <person name="Muller H.G."/>
            <person name="Kugler K."/>
            <person name="Rivarola-Duarte L."/>
            <person name="Spannagl M."/>
            <person name="Mayer K.F.X."/>
            <person name="Lu F.H."/>
            <person name="Bevan M.W."/>
            <person name="Leroy P."/>
            <person name="Li P."/>
            <person name="You F.M."/>
            <person name="Sun Q."/>
            <person name="Liu Z."/>
            <person name="Lyons E."/>
            <person name="Wicker T."/>
            <person name="Salzberg S.L."/>
            <person name="Devos K.M."/>
            <person name="Dvorak J."/>
        </authorList>
    </citation>
    <scope>NUCLEOTIDE SEQUENCE [LARGE SCALE GENOMIC DNA]</scope>
    <source>
        <strain evidence="2">cv. AL8/78</strain>
    </source>
</reference>
<feature type="region of interest" description="Disordered" evidence="1">
    <location>
        <begin position="112"/>
        <end position="131"/>
    </location>
</feature>
<reference evidence="3" key="2">
    <citation type="journal article" date="2017" name="Nat. Plants">
        <title>The Aegilops tauschii genome reveals multiple impacts of transposons.</title>
        <authorList>
            <person name="Zhao G."/>
            <person name="Zou C."/>
            <person name="Li K."/>
            <person name="Wang K."/>
            <person name="Li T."/>
            <person name="Gao L."/>
            <person name="Zhang X."/>
            <person name="Wang H."/>
            <person name="Yang Z."/>
            <person name="Liu X."/>
            <person name="Jiang W."/>
            <person name="Mao L."/>
            <person name="Kong X."/>
            <person name="Jiao Y."/>
            <person name="Jia J."/>
        </authorList>
    </citation>
    <scope>NUCLEOTIDE SEQUENCE [LARGE SCALE GENOMIC DNA]</scope>
    <source>
        <strain evidence="3">cv. AL8/78</strain>
    </source>
</reference>
<dbReference type="Proteomes" id="UP000015105">
    <property type="component" value="Chromosome 7D"/>
</dbReference>
<evidence type="ECO:0000313" key="3">
    <source>
        <dbReference type="Proteomes" id="UP000015105"/>
    </source>
</evidence>
<dbReference type="EnsemblPlants" id="AET7Gv20840200.1">
    <property type="protein sequence ID" value="AET7Gv20840200.1"/>
    <property type="gene ID" value="AET7Gv20840200"/>
</dbReference>
<feature type="region of interest" description="Disordered" evidence="1">
    <location>
        <begin position="141"/>
        <end position="164"/>
    </location>
</feature>
<dbReference type="AlphaFoldDB" id="A0A453S6Y6"/>
<feature type="compositionally biased region" description="Basic residues" evidence="1">
    <location>
        <begin position="118"/>
        <end position="131"/>
    </location>
</feature>
<evidence type="ECO:0000313" key="2">
    <source>
        <dbReference type="EnsemblPlants" id="AET7Gv20840200.1"/>
    </source>
</evidence>
<protein>
    <submittedName>
        <fullName evidence="2">Uncharacterized protein</fullName>
    </submittedName>
</protein>
<evidence type="ECO:0000256" key="1">
    <source>
        <dbReference type="SAM" id="MobiDB-lite"/>
    </source>
</evidence>
<reference evidence="3" key="1">
    <citation type="journal article" date="2014" name="Science">
        <title>Ancient hybridizations among the ancestral genomes of bread wheat.</title>
        <authorList>
            <consortium name="International Wheat Genome Sequencing Consortium,"/>
            <person name="Marcussen T."/>
            <person name="Sandve S.R."/>
            <person name="Heier L."/>
            <person name="Spannagl M."/>
            <person name="Pfeifer M."/>
            <person name="Jakobsen K.S."/>
            <person name="Wulff B.B."/>
            <person name="Steuernagel B."/>
            <person name="Mayer K.F."/>
            <person name="Olsen O.A."/>
        </authorList>
    </citation>
    <scope>NUCLEOTIDE SEQUENCE [LARGE SCALE GENOMIC DNA]</scope>
    <source>
        <strain evidence="3">cv. AL8/78</strain>
    </source>
</reference>
<reference evidence="2" key="5">
    <citation type="journal article" date="2021" name="G3 (Bethesda)">
        <title>Aegilops tauschii genome assembly Aet v5.0 features greater sequence contiguity and improved annotation.</title>
        <authorList>
            <person name="Wang L."/>
            <person name="Zhu T."/>
            <person name="Rodriguez J.C."/>
            <person name="Deal K.R."/>
            <person name="Dubcovsky J."/>
            <person name="McGuire P.E."/>
            <person name="Lux T."/>
            <person name="Spannagl M."/>
            <person name="Mayer K.F.X."/>
            <person name="Baldrich P."/>
            <person name="Meyers B.C."/>
            <person name="Huo N."/>
            <person name="Gu Y.Q."/>
            <person name="Zhou H."/>
            <person name="Devos K.M."/>
            <person name="Bennetzen J.L."/>
            <person name="Unver T."/>
            <person name="Budak H."/>
            <person name="Gulick P.J."/>
            <person name="Galiba G."/>
            <person name="Kalapos B."/>
            <person name="Nelson D.R."/>
            <person name="Li P."/>
            <person name="You F.M."/>
            <person name="Luo M.C."/>
            <person name="Dvorak J."/>
        </authorList>
    </citation>
    <scope>NUCLEOTIDE SEQUENCE [LARGE SCALE GENOMIC DNA]</scope>
    <source>
        <strain evidence="2">cv. AL8/78</strain>
    </source>
</reference>
<organism evidence="2 3">
    <name type="scientific">Aegilops tauschii subsp. strangulata</name>
    <name type="common">Goatgrass</name>
    <dbReference type="NCBI Taxonomy" id="200361"/>
    <lineage>
        <taxon>Eukaryota</taxon>
        <taxon>Viridiplantae</taxon>
        <taxon>Streptophyta</taxon>
        <taxon>Embryophyta</taxon>
        <taxon>Tracheophyta</taxon>
        <taxon>Spermatophyta</taxon>
        <taxon>Magnoliopsida</taxon>
        <taxon>Liliopsida</taxon>
        <taxon>Poales</taxon>
        <taxon>Poaceae</taxon>
        <taxon>BOP clade</taxon>
        <taxon>Pooideae</taxon>
        <taxon>Triticodae</taxon>
        <taxon>Triticeae</taxon>
        <taxon>Triticinae</taxon>
        <taxon>Aegilops</taxon>
    </lineage>
</organism>
<feature type="region of interest" description="Disordered" evidence="1">
    <location>
        <begin position="40"/>
        <end position="100"/>
    </location>
</feature>
<sequence>MSCVGYWNWDLLAVRGAVHIEILLEAADEGLVGGGTRGAGGCARGCRGRPPPLRRGAHRRRCTGPACESRSRPHSSARGPPAEAGSRPCSSRSATGRTHLDTDEVPLAAALLSPSHPLSRRRHHRSPRLFAGRRYHRCSSLAAADAAPTPRSKRPRIDAPSLPLVSPAPPPLPIFFQRRRSPLPPCGFMVVRANGLGRRR</sequence>
<accession>A0A453S6Y6</accession>